<dbReference type="GO" id="GO:0070390">
    <property type="term" value="C:transcription export complex 2"/>
    <property type="evidence" value="ECO:0007669"/>
    <property type="project" value="TreeGrafter"/>
</dbReference>
<name>A0A9K3PSA5_9STRA</name>
<organism evidence="3 4">
    <name type="scientific">Nitzschia inconspicua</name>
    <dbReference type="NCBI Taxonomy" id="303405"/>
    <lineage>
        <taxon>Eukaryota</taxon>
        <taxon>Sar</taxon>
        <taxon>Stramenopiles</taxon>
        <taxon>Ochrophyta</taxon>
        <taxon>Bacillariophyta</taxon>
        <taxon>Bacillariophyceae</taxon>
        <taxon>Bacillariophycidae</taxon>
        <taxon>Bacillariales</taxon>
        <taxon>Bacillariaceae</taxon>
        <taxon>Nitzschia</taxon>
    </lineage>
</organism>
<feature type="region of interest" description="Disordered" evidence="1">
    <location>
        <begin position="352"/>
        <end position="432"/>
    </location>
</feature>
<feature type="region of interest" description="Disordered" evidence="1">
    <location>
        <begin position="1"/>
        <end position="48"/>
    </location>
</feature>
<feature type="region of interest" description="Disordered" evidence="1">
    <location>
        <begin position="1628"/>
        <end position="1661"/>
    </location>
</feature>
<evidence type="ECO:0000259" key="2">
    <source>
        <dbReference type="Pfam" id="PF03399"/>
    </source>
</evidence>
<feature type="compositionally biased region" description="Basic and acidic residues" evidence="1">
    <location>
        <begin position="266"/>
        <end position="276"/>
    </location>
</feature>
<feature type="compositionally biased region" description="Polar residues" evidence="1">
    <location>
        <begin position="400"/>
        <end position="414"/>
    </location>
</feature>
<gene>
    <name evidence="3" type="ORF">IV203_000230</name>
</gene>
<feature type="compositionally biased region" description="Low complexity" evidence="1">
    <location>
        <begin position="32"/>
        <end position="46"/>
    </location>
</feature>
<dbReference type="EMBL" id="JAGRRH010000015">
    <property type="protein sequence ID" value="KAG7355544.1"/>
    <property type="molecule type" value="Genomic_DNA"/>
</dbReference>
<feature type="compositionally biased region" description="Basic and acidic residues" evidence="1">
    <location>
        <begin position="970"/>
        <end position="981"/>
    </location>
</feature>
<dbReference type="Proteomes" id="UP000693970">
    <property type="component" value="Unassembled WGS sequence"/>
</dbReference>
<comment type="caution">
    <text evidence="3">The sequence shown here is derived from an EMBL/GenBank/DDBJ whole genome shotgun (WGS) entry which is preliminary data.</text>
</comment>
<evidence type="ECO:0000313" key="3">
    <source>
        <dbReference type="EMBL" id="KAG7355544.1"/>
    </source>
</evidence>
<feature type="compositionally biased region" description="Basic and acidic residues" evidence="1">
    <location>
        <begin position="1025"/>
        <end position="1086"/>
    </location>
</feature>
<reference evidence="3" key="2">
    <citation type="submission" date="2021-04" db="EMBL/GenBank/DDBJ databases">
        <authorList>
            <person name="Podell S."/>
        </authorList>
    </citation>
    <scope>NUCLEOTIDE SEQUENCE</scope>
    <source>
        <strain evidence="3">Hildebrandi</strain>
    </source>
</reference>
<accession>A0A9K3PSA5</accession>
<dbReference type="Pfam" id="PF03399">
    <property type="entry name" value="SAC3_GANP"/>
    <property type="match status" value="2"/>
</dbReference>
<keyword evidence="4" id="KW-1185">Reference proteome</keyword>
<feature type="compositionally biased region" description="Basic and acidic residues" evidence="1">
    <location>
        <begin position="224"/>
        <end position="237"/>
    </location>
</feature>
<protein>
    <submittedName>
        <fullName evidence="3">SAC3/GANP family protein</fullName>
    </submittedName>
</protein>
<evidence type="ECO:0000313" key="4">
    <source>
        <dbReference type="Proteomes" id="UP000693970"/>
    </source>
</evidence>
<evidence type="ECO:0000256" key="1">
    <source>
        <dbReference type="SAM" id="MobiDB-lite"/>
    </source>
</evidence>
<feature type="domain" description="SAC3/GANP/THP3 conserved" evidence="2">
    <location>
        <begin position="701"/>
        <end position="841"/>
    </location>
</feature>
<feature type="region of interest" description="Disordered" evidence="1">
    <location>
        <begin position="1019"/>
        <end position="1086"/>
    </location>
</feature>
<proteinExistence type="predicted"/>
<feature type="compositionally biased region" description="Polar residues" evidence="1">
    <location>
        <begin position="19"/>
        <end position="31"/>
    </location>
</feature>
<feature type="region of interest" description="Disordered" evidence="1">
    <location>
        <begin position="962"/>
        <end position="981"/>
    </location>
</feature>
<dbReference type="InterPro" id="IPR005062">
    <property type="entry name" value="SAC3/GANP/THP3_conserved"/>
</dbReference>
<dbReference type="PANTHER" id="PTHR12436:SF3">
    <property type="entry name" value="GERMINAL-CENTER ASSOCIATED NUCLEAR PROTEIN"/>
    <property type="match status" value="1"/>
</dbReference>
<dbReference type="PANTHER" id="PTHR12436">
    <property type="entry name" value="80 KDA MCM3-ASSOCIATED PROTEIN"/>
    <property type="match status" value="1"/>
</dbReference>
<feature type="compositionally biased region" description="Basic and acidic residues" evidence="1">
    <location>
        <begin position="382"/>
        <end position="399"/>
    </location>
</feature>
<reference evidence="3" key="1">
    <citation type="journal article" date="2021" name="Sci. Rep.">
        <title>Diploid genomic architecture of Nitzschia inconspicua, an elite biomass production diatom.</title>
        <authorList>
            <person name="Oliver A."/>
            <person name="Podell S."/>
            <person name="Pinowska A."/>
            <person name="Traller J.C."/>
            <person name="Smith S.R."/>
            <person name="McClure R."/>
            <person name="Beliaev A."/>
            <person name="Bohutskyi P."/>
            <person name="Hill E.A."/>
            <person name="Rabines A."/>
            <person name="Zheng H."/>
            <person name="Allen L.Z."/>
            <person name="Kuo A."/>
            <person name="Grigoriev I.V."/>
            <person name="Allen A.E."/>
            <person name="Hazlebeck D."/>
            <person name="Allen E.E."/>
        </authorList>
    </citation>
    <scope>NUCLEOTIDE SEQUENCE</scope>
    <source>
        <strain evidence="3">Hildebrandi</strain>
    </source>
</reference>
<feature type="compositionally biased region" description="Polar residues" evidence="1">
    <location>
        <begin position="296"/>
        <end position="311"/>
    </location>
</feature>
<dbReference type="OrthoDB" id="264795at2759"/>
<dbReference type="GO" id="GO:0006406">
    <property type="term" value="P:mRNA export from nucleus"/>
    <property type="evidence" value="ECO:0007669"/>
    <property type="project" value="TreeGrafter"/>
</dbReference>
<sequence>MSGFRSDGNNGHFGGFGHPQSSTQQNDSSFASSNVFGNRNNGNVNVGNGGFGSSTAPFNNNLGNTFSASGSPPFASFHGQSSFSGPATTASSGGMSFGSSPNVIMPSANITQPSWGAGFSQTNNSFSGESVSNFHRSKSAAPPFAQQHVLNKPVVDPFRGSVPFSSDGQRPALPGIGAQTTSNTVFSSSSNLLTGNQNSGFPTQPELKGAFREGGAGNFAGFERSQRKSDRSRDHDSTLPTEHVNPFWKGSTASSAAHTSSGQEMTSDHYMRDFRGGRKGTNSARHGKFSHGGDSINHSNQHGASRDSSGVSFGEEHDPDQNSISFQQQEEILKSKIEERKKELQAKIEEKKRRLAERQKRKDQVEHDSPTPSRTPTPPRDIQQRTESLAERNAKRFGQESKQQVFGKNTNQPESHSREQHQSFVSVAPVQESEREELEHAVALVGTCRHMCPDDELLRRQQENDIQALEVPRPGTLHPSNWTLRNTAVKRFRRSAADYKLDVPEWVRPPDVLERTCAYLEEWVMERDRQGPDPRFPQGGTPPPLDVYQFVWDRTRMIRKDFILQNFVGTGGLCDARAVRCHERIARWHTMCEHQLSHIPDFVSMQSQQNIQELGQTMKTLNHFYDDALNRSTIEVPDEAGIETLDSAAFREYLQDSHSKIVQGNDPIDYDGSELNNSQDSSAISGRLIGERTFSSAAHGTAEPEMRALYILLTMDNEGGMEVLKYAARLFKERPAVYQSTPVQLALEIFKSKKELNYVKFFAYLRSSKTPYLFSCIMFKHVELMRKVAFRIMSMTYGARSKETGEAMYDQYPLDTLVKLLCFEDQAEAREACEFYNITLQRRQSQSGEVRDIIYWRASKFKEPRDPEKGHVLRLQPRKMIRTIEKKLRGTTRLGVCRGEVSGDGTALYATTTPNENVQSATSPGVEEKDTNPTEFYKAEAAVQPVAVTEKVSIVNRFVKQSDEGDEAEEQRKRMEAVNRENERTVALERLNAEKAQKEIERQKAVTAEKLRMEHEQMTMAATKRKMEQEERARQEMAKAEMEARKRKEEEEKRTRLAQEIERREREQREQREREQHEREVQERQRRIAEEQRQIELEKERRKREEEIRQKEIQETRLSNEWRDKIDSAKRMLLWKQWRRALMRPLEMRIGSSRNTIHIDPGILHQNRALHCSKVDGLFKTLPCSHLSSSRQVIEAILDKTSVPFSLAEMVWEEIRKLGIESVLRDEANEANKFTLLFKVAIVCPETVEIADESFSSLILHWIGSCVKFGSIEIRKDVLKGRLPLEVRCITVKGSTRKICESSDVCLVVVPPRWCSASDKLSMLGPYLEEMLPSKVRRVALVLSDQTSGAWNLLSANEVSSALSGEIEQLPIVRPPHFSTASFGAALELSFQQCAKVFVNECFVCMTRISPLKFTTDTLLSILRLPLIIESSDFLVHCNKLVVEVIMQELEVQFQRNKAVWAMWPPSDFAIDLPFVPSYFNETDGLPLEWWKALVPESVQLEFGPCLDVFLGHFRDVLQRILLDAPSSVQDECVSYCIRGQSKLGLEKALLWLQGTLSRSCQSYIYLPDGLQEVIFEKVLAKIRGLPILFESKREPLSPILLENGNDKRSLSVSDRAYDVEDICALESQKDDTDRPKKKRRPTSPTGTPTHPERGSLPPHEYKMVSPVASEKTTDIEIESDAFTKKLERLVQGEVIDMIVGDTSLSHMLADSPGLNLPF</sequence>
<feature type="compositionally biased region" description="Low complexity" evidence="1">
    <location>
        <begin position="180"/>
        <end position="194"/>
    </location>
</feature>
<feature type="compositionally biased region" description="Basic and acidic residues" evidence="1">
    <location>
        <begin position="352"/>
        <end position="369"/>
    </location>
</feature>
<dbReference type="InterPro" id="IPR045107">
    <property type="entry name" value="SAC3/GANP/THP3"/>
</dbReference>
<feature type="domain" description="SAC3/GANP/THP3 conserved" evidence="2">
    <location>
        <begin position="451"/>
        <end position="643"/>
    </location>
</feature>
<feature type="region of interest" description="Disordered" evidence="1">
    <location>
        <begin position="161"/>
        <end position="326"/>
    </location>
</feature>
<dbReference type="GO" id="GO:0005737">
    <property type="term" value="C:cytoplasm"/>
    <property type="evidence" value="ECO:0007669"/>
    <property type="project" value="TreeGrafter"/>
</dbReference>
<feature type="compositionally biased region" description="Low complexity" evidence="1">
    <location>
        <begin position="251"/>
        <end position="261"/>
    </location>
</feature>